<dbReference type="EMBL" id="CAUJNA010003393">
    <property type="protein sequence ID" value="CAJ1400964.1"/>
    <property type="molecule type" value="Genomic_DNA"/>
</dbReference>
<gene>
    <name evidence="1" type="ORF">EVOR1521_LOCUS24200</name>
</gene>
<reference evidence="1" key="1">
    <citation type="submission" date="2023-08" db="EMBL/GenBank/DDBJ databases">
        <authorList>
            <person name="Chen Y."/>
            <person name="Shah S."/>
            <person name="Dougan E. K."/>
            <person name="Thang M."/>
            <person name="Chan C."/>
        </authorList>
    </citation>
    <scope>NUCLEOTIDE SEQUENCE</scope>
</reference>
<sequence>MAELRKALAAVAFEGEVFCADNAQAWLLQLQKGVQAFLLDEERFFVLLLRGDGSFTVLDPQSKEDLEGQADAQLSRELTEAPETGAEGHSFRLAVWRPGKEYIQLLQASGGPVMLHLCLGEMPSLTLKRWSFEPSASGRLQVLPLWLEVLPCRLVVQIEVLLPEASMALAQSGVTRLTLGSLNVELAAQAGPITALLTPSFGPVLCLCAGHSEPSKAPQPVRVPPIFVACAAGVHCVLSHEVLSLSLPGMRAMAFGKTGLSWHGSSCLVLSDDGFAMVHLLEKESLETGSGLPEEQRSYQLVCKALGSLPFSCTGAELQQLRPSASSGLNWLLCASTWEGLTTVLLELRGGEFRIAQPQLQVRRPKQGPVQAACCTAWPGLDWQQLCVALPGDGESRLELWQLGATQAPSWWVSLEGAHVFSSHEWPDDSELMLEGELAVLTSRGDDFSQLLDIRPDIPVELQRLEGYSLLMRHFPEQGLLLQVTENSLLVYGGEGSWELLHRQRLDPFCNHAAACKGQAFTACGAVLSRYEVSRSGITRSETKVLQDQVSALAITSSEPLCAGLWLSKVILVLDTKTLEELQRFPVPTRICSMHVVIDPGGWALWAGSAQGHLLRHSQGEGASWRLGASPLRLRPATGAAEALAVSAEGAFLLATAGDFTPCLWPSDLVFAHPCGDKKMLVLSRGSGGLVLAKAPITAKREAHRVLRSTKLCGEVLSLAFKADPPAILVLAQLSAKERRALLTLDRHLQLLALVPLEDEAKRLWPLGRPSSWLYDLSDGVLLALGHPGAGSPPTSLHKVQLPARQAPWLPQETTGKVVASLRLDTPALLAATAAVGAPVVLGTTSLRFVSSTLRSLGKCPLKDLGLERSQLQALSLTAGRPGSWPPLARAASGDTLFAFLGLAAGVMILQLKLRGEEAPACIPLRLVLEHSQMPSLSQVLAFQAPASQQPCGFFVGDASGSSIWRLDFSAGPLELPSVRARSGPRLPEGLPVLGNFWPAKEGTGNLGCVTLSESQVYLFDL</sequence>
<keyword evidence="2" id="KW-1185">Reference proteome</keyword>
<dbReference type="Gene3D" id="2.130.10.10">
    <property type="entry name" value="YVTN repeat-like/Quinoprotein amine dehydrogenase"/>
    <property type="match status" value="1"/>
</dbReference>
<organism evidence="1 2">
    <name type="scientific">Effrenium voratum</name>
    <dbReference type="NCBI Taxonomy" id="2562239"/>
    <lineage>
        <taxon>Eukaryota</taxon>
        <taxon>Sar</taxon>
        <taxon>Alveolata</taxon>
        <taxon>Dinophyceae</taxon>
        <taxon>Suessiales</taxon>
        <taxon>Symbiodiniaceae</taxon>
        <taxon>Effrenium</taxon>
    </lineage>
</organism>
<evidence type="ECO:0000313" key="2">
    <source>
        <dbReference type="Proteomes" id="UP001178507"/>
    </source>
</evidence>
<dbReference type="SUPFAM" id="SSF50969">
    <property type="entry name" value="YVTN repeat-like/Quinoprotein amine dehydrogenase"/>
    <property type="match status" value="1"/>
</dbReference>
<evidence type="ECO:0000313" key="1">
    <source>
        <dbReference type="EMBL" id="CAJ1400964.1"/>
    </source>
</evidence>
<protein>
    <submittedName>
        <fullName evidence="1">Uncharacterized protein</fullName>
    </submittedName>
</protein>
<accession>A0AA36J8B4</accession>
<proteinExistence type="predicted"/>
<dbReference type="AlphaFoldDB" id="A0AA36J8B4"/>
<name>A0AA36J8B4_9DINO</name>
<dbReference type="InterPro" id="IPR011044">
    <property type="entry name" value="Quino_amine_DH_bsu"/>
</dbReference>
<dbReference type="InterPro" id="IPR015943">
    <property type="entry name" value="WD40/YVTN_repeat-like_dom_sf"/>
</dbReference>
<comment type="caution">
    <text evidence="1">The sequence shown here is derived from an EMBL/GenBank/DDBJ whole genome shotgun (WGS) entry which is preliminary data.</text>
</comment>
<dbReference type="Proteomes" id="UP001178507">
    <property type="component" value="Unassembled WGS sequence"/>
</dbReference>